<dbReference type="GO" id="GO:0005886">
    <property type="term" value="C:plasma membrane"/>
    <property type="evidence" value="ECO:0007669"/>
    <property type="project" value="TreeGrafter"/>
</dbReference>
<dbReference type="PROSITE" id="PS00916">
    <property type="entry name" value="PI3_4_KINASE_2"/>
    <property type="match status" value="1"/>
</dbReference>
<dbReference type="InterPro" id="IPR035892">
    <property type="entry name" value="C2_domain_sf"/>
</dbReference>
<gene>
    <name evidence="21" type="primary">PIK3CD</name>
</gene>
<evidence type="ECO:0000313" key="21">
    <source>
        <dbReference type="Ensembl" id="ENSELUP00000076819.2"/>
    </source>
</evidence>
<dbReference type="GO" id="GO:0005829">
    <property type="term" value="C:cytosol"/>
    <property type="evidence" value="ECO:0007669"/>
    <property type="project" value="UniProtKB-ARBA"/>
</dbReference>
<dbReference type="GO" id="GO:0043491">
    <property type="term" value="P:phosphatidylinositol 3-kinase/protein kinase B signal transduction"/>
    <property type="evidence" value="ECO:0007669"/>
    <property type="project" value="TreeGrafter"/>
</dbReference>
<accession>A0A6Q2ZE84</accession>
<feature type="domain" description="PI3K-RBD" evidence="19">
    <location>
        <begin position="159"/>
        <end position="250"/>
    </location>
</feature>
<comment type="pathway">
    <text evidence="3">Lipid metabolism.</text>
</comment>
<comment type="catalytic activity">
    <reaction evidence="14">
        <text>1-octadecanoyl-2-(5Z,8Z,11Z,14Z)-eicosatetraenoyl-sn-glycero-3-phospho-1D-myo-inositol 4,5-bisphosphate + ATP = 1-octadecanoyl-2-(5Z,8Z,11Z,14Z-eicosatetraenoyl)-sn-glycero-3-phospho-(1D-myo-inositol 3,4,5-triphosphate) + ADP + H(+)</text>
        <dbReference type="Rhea" id="RHEA:43396"/>
        <dbReference type="ChEBI" id="CHEBI:15378"/>
        <dbReference type="ChEBI" id="CHEBI:30616"/>
        <dbReference type="ChEBI" id="CHEBI:77137"/>
        <dbReference type="ChEBI" id="CHEBI:83243"/>
        <dbReference type="ChEBI" id="CHEBI:456216"/>
    </reaction>
    <physiologicalReaction direction="left-to-right" evidence="14">
        <dbReference type="Rhea" id="RHEA:43397"/>
    </physiologicalReaction>
</comment>
<evidence type="ECO:0000256" key="3">
    <source>
        <dbReference type="ARBA" id="ARBA00005189"/>
    </source>
</evidence>
<dbReference type="FunFam" id="2.60.40.150:FF:000046">
    <property type="entry name" value="Phosphatidylinositol 4,5-bisphosphate 3-kinase catalytic subunit"/>
    <property type="match status" value="1"/>
</dbReference>
<keyword evidence="11" id="KW-0067">ATP-binding</keyword>
<evidence type="ECO:0000259" key="17">
    <source>
        <dbReference type="PROSITE" id="PS51544"/>
    </source>
</evidence>
<dbReference type="SMART" id="SM00142">
    <property type="entry name" value="PI3K_C2"/>
    <property type="match status" value="1"/>
</dbReference>
<evidence type="ECO:0000256" key="12">
    <source>
        <dbReference type="ARBA" id="ARBA00023098"/>
    </source>
</evidence>
<dbReference type="UniPathway" id="UPA00220"/>
<dbReference type="Pfam" id="PF00792">
    <property type="entry name" value="PI3K_C2"/>
    <property type="match status" value="1"/>
</dbReference>
<evidence type="ECO:0000256" key="7">
    <source>
        <dbReference type="ARBA" id="ARBA00022553"/>
    </source>
</evidence>
<dbReference type="CDD" id="cd08693">
    <property type="entry name" value="C2_PI3K_class_I_beta_delta"/>
    <property type="match status" value="1"/>
</dbReference>
<keyword evidence="22" id="KW-1185">Reference proteome</keyword>
<organism evidence="21 22">
    <name type="scientific">Esox lucius</name>
    <name type="common">Northern pike</name>
    <dbReference type="NCBI Taxonomy" id="8010"/>
    <lineage>
        <taxon>Eukaryota</taxon>
        <taxon>Metazoa</taxon>
        <taxon>Chordata</taxon>
        <taxon>Craniata</taxon>
        <taxon>Vertebrata</taxon>
        <taxon>Euteleostomi</taxon>
        <taxon>Actinopterygii</taxon>
        <taxon>Neopterygii</taxon>
        <taxon>Teleostei</taxon>
        <taxon>Protacanthopterygii</taxon>
        <taxon>Esociformes</taxon>
        <taxon>Esocidae</taxon>
        <taxon>Esox</taxon>
    </lineage>
</organism>
<dbReference type="SUPFAM" id="SSF54236">
    <property type="entry name" value="Ubiquitin-like"/>
    <property type="match status" value="1"/>
</dbReference>
<dbReference type="InterPro" id="IPR042236">
    <property type="entry name" value="PI3K_accessory_sf"/>
</dbReference>
<evidence type="ECO:0000256" key="4">
    <source>
        <dbReference type="ARBA" id="ARBA00006209"/>
    </source>
</evidence>
<reference evidence="22" key="1">
    <citation type="journal article" date="2014" name="PLoS ONE">
        <title>The genome and linkage map of the northern pike (Esox lucius): conserved synteny revealed between the salmonid sister group and the Neoteleostei.</title>
        <authorList>
            <person name="Rondeau E.B."/>
            <person name="Minkley D.R."/>
            <person name="Leong J.S."/>
            <person name="Messmer A.M."/>
            <person name="Jantzen J.R."/>
            <person name="von Schalburg K.R."/>
            <person name="Lemon C."/>
            <person name="Bird N.H."/>
            <person name="Koop B.F."/>
        </authorList>
    </citation>
    <scope>NUCLEOTIDE SEQUENCE</scope>
</reference>
<feature type="domain" description="PIK helical" evidence="18">
    <location>
        <begin position="461"/>
        <end position="638"/>
    </location>
</feature>
<feature type="chain" id="PRO_5044270495" description="phosphatidylinositol-4,5-bisphosphate 3-kinase" evidence="15">
    <location>
        <begin position="20"/>
        <end position="1007"/>
    </location>
</feature>
<keyword evidence="10" id="KW-0418">Kinase</keyword>
<dbReference type="Proteomes" id="UP000265140">
    <property type="component" value="Chromosome 12"/>
</dbReference>
<feature type="domain" description="C2 PI3K-type" evidence="20">
    <location>
        <begin position="293"/>
        <end position="450"/>
    </location>
</feature>
<dbReference type="PROSITE" id="PS50290">
    <property type="entry name" value="PI3_4_KINASE_3"/>
    <property type="match status" value="1"/>
</dbReference>
<dbReference type="GO" id="GO:0005942">
    <property type="term" value="C:phosphatidylinositol 3-kinase complex"/>
    <property type="evidence" value="ECO:0007669"/>
    <property type="project" value="TreeGrafter"/>
</dbReference>
<dbReference type="PROSITE" id="PS51545">
    <property type="entry name" value="PIK_HELICAL"/>
    <property type="match status" value="1"/>
</dbReference>
<protein>
    <recommendedName>
        <fullName evidence="5">phosphatidylinositol-4,5-bisphosphate 3-kinase</fullName>
        <ecNumber evidence="5">2.7.1.153</ecNumber>
    </recommendedName>
</protein>
<evidence type="ECO:0000259" key="18">
    <source>
        <dbReference type="PROSITE" id="PS51545"/>
    </source>
</evidence>
<dbReference type="FunFam" id="1.10.1070.11:FF:000001">
    <property type="entry name" value="Phosphatidylinositol 4,5-bisphosphate 3-kinase catalytic subunit"/>
    <property type="match status" value="1"/>
</dbReference>
<dbReference type="InterPro" id="IPR036940">
    <property type="entry name" value="PI3/4_kinase_cat_sf"/>
</dbReference>
<dbReference type="EC" id="2.7.1.153" evidence="5"/>
<evidence type="ECO:0000259" key="20">
    <source>
        <dbReference type="PROSITE" id="PS51547"/>
    </source>
</evidence>
<dbReference type="SMART" id="SM00146">
    <property type="entry name" value="PI3Kc"/>
    <property type="match status" value="1"/>
</dbReference>
<evidence type="ECO:0000256" key="11">
    <source>
        <dbReference type="ARBA" id="ARBA00022840"/>
    </source>
</evidence>
<keyword evidence="9" id="KW-0547">Nucleotide-binding</keyword>
<dbReference type="Pfam" id="PF00613">
    <property type="entry name" value="PI3Ka"/>
    <property type="match status" value="1"/>
</dbReference>
<dbReference type="Gene3D" id="3.10.20.770">
    <property type="match status" value="1"/>
</dbReference>
<dbReference type="Gene3D" id="3.30.1010.10">
    <property type="entry name" value="Phosphatidylinositol 3-kinase Catalytic Subunit, Chain A, domain 4"/>
    <property type="match status" value="1"/>
</dbReference>
<comment type="similarity">
    <text evidence="4">Belongs to the PI3/PI4-kinase family. Type III PI4K subfamily.</text>
</comment>
<proteinExistence type="inferred from homology"/>
<dbReference type="Pfam" id="PF00454">
    <property type="entry name" value="PI3_PI4_kinase"/>
    <property type="match status" value="1"/>
</dbReference>
<dbReference type="GO" id="GO:0035005">
    <property type="term" value="F:1-phosphatidylinositol-4-phosphate 3-kinase activity"/>
    <property type="evidence" value="ECO:0007669"/>
    <property type="project" value="TreeGrafter"/>
</dbReference>
<evidence type="ECO:0000256" key="5">
    <source>
        <dbReference type="ARBA" id="ARBA00012010"/>
    </source>
</evidence>
<dbReference type="InterPro" id="IPR002420">
    <property type="entry name" value="PI3K-type_C2_dom"/>
</dbReference>
<comment type="subcellular location">
    <subcellularLocation>
        <location evidence="1">Cytoplasm</location>
    </subcellularLocation>
</comment>
<reference evidence="21" key="3">
    <citation type="submission" date="2025-08" db="UniProtKB">
        <authorList>
            <consortium name="Ensembl"/>
        </authorList>
    </citation>
    <scope>IDENTIFICATION</scope>
</reference>
<keyword evidence="15" id="KW-0732">Signal</keyword>
<keyword evidence="6" id="KW-0963">Cytoplasm</keyword>
<feature type="signal peptide" evidence="15">
    <location>
        <begin position="1"/>
        <end position="19"/>
    </location>
</feature>
<dbReference type="Gene3D" id="1.25.40.70">
    <property type="entry name" value="Phosphatidylinositol 3-kinase, accessory domain (PIK)"/>
    <property type="match status" value="1"/>
</dbReference>
<dbReference type="SUPFAM" id="SSF49562">
    <property type="entry name" value="C2 domain (Calcium/lipid-binding domain, CaLB)"/>
    <property type="match status" value="1"/>
</dbReference>
<keyword evidence="7" id="KW-0597">Phosphoprotein</keyword>
<dbReference type="PROSITE" id="PS51547">
    <property type="entry name" value="C2_PI3K"/>
    <property type="match status" value="1"/>
</dbReference>
<dbReference type="GO" id="GO:0046934">
    <property type="term" value="F:1-phosphatidylinositol-4,5-bisphosphate 3-kinase activity"/>
    <property type="evidence" value="ECO:0007669"/>
    <property type="project" value="UniProtKB-EC"/>
</dbReference>
<evidence type="ECO:0000256" key="8">
    <source>
        <dbReference type="ARBA" id="ARBA00022679"/>
    </source>
</evidence>
<dbReference type="InterPro" id="IPR018936">
    <property type="entry name" value="PI3/4_kinase_CS"/>
</dbReference>
<reference evidence="21" key="4">
    <citation type="submission" date="2025-09" db="UniProtKB">
        <authorList>
            <consortium name="Ensembl"/>
        </authorList>
    </citation>
    <scope>IDENTIFICATION</scope>
</reference>
<comment type="catalytic activity">
    <reaction evidence="13">
        <text>a 1,2-diacyl-sn-glycero-3-phospho-(1D-myo-inositol-4,5-bisphosphate) + ATP = a 1,2-diacyl-sn-glycero-3-phospho-(1D-myo-inositol-3,4,5-trisphosphate) + ADP + H(+)</text>
        <dbReference type="Rhea" id="RHEA:21292"/>
        <dbReference type="ChEBI" id="CHEBI:15378"/>
        <dbReference type="ChEBI" id="CHEBI:30616"/>
        <dbReference type="ChEBI" id="CHEBI:57836"/>
        <dbReference type="ChEBI" id="CHEBI:58456"/>
        <dbReference type="ChEBI" id="CHEBI:456216"/>
        <dbReference type="EC" id="2.7.1.153"/>
    </reaction>
    <physiologicalReaction direction="left-to-right" evidence="13">
        <dbReference type="Rhea" id="RHEA:21293"/>
    </physiologicalReaction>
</comment>
<evidence type="ECO:0000256" key="15">
    <source>
        <dbReference type="SAM" id="SignalP"/>
    </source>
</evidence>
<evidence type="ECO:0000256" key="6">
    <source>
        <dbReference type="ARBA" id="ARBA00022490"/>
    </source>
</evidence>
<dbReference type="PANTHER" id="PTHR10048:SF35">
    <property type="entry name" value="PHOSPHATIDYLINOSITOL 4,5-BISPHOSPHATE 3-KINASE CATALYTIC SUBUNIT DELTA ISOFORM"/>
    <property type="match status" value="1"/>
</dbReference>
<dbReference type="GO" id="GO:0005524">
    <property type="term" value="F:ATP binding"/>
    <property type="evidence" value="ECO:0007669"/>
    <property type="project" value="UniProtKB-KW"/>
</dbReference>
<dbReference type="GO" id="GO:0048015">
    <property type="term" value="P:phosphatidylinositol-mediated signaling"/>
    <property type="evidence" value="ECO:0007669"/>
    <property type="project" value="TreeGrafter"/>
</dbReference>
<dbReference type="GO" id="GO:0016477">
    <property type="term" value="P:cell migration"/>
    <property type="evidence" value="ECO:0007669"/>
    <property type="project" value="TreeGrafter"/>
</dbReference>
<evidence type="ECO:0000259" key="19">
    <source>
        <dbReference type="PROSITE" id="PS51546"/>
    </source>
</evidence>
<evidence type="ECO:0000256" key="13">
    <source>
        <dbReference type="ARBA" id="ARBA00023981"/>
    </source>
</evidence>
<dbReference type="SUPFAM" id="SSF48371">
    <property type="entry name" value="ARM repeat"/>
    <property type="match status" value="1"/>
</dbReference>
<dbReference type="InterPro" id="IPR000341">
    <property type="entry name" value="PI3K_Ras-bd_dom"/>
</dbReference>
<dbReference type="Gene3D" id="2.60.40.150">
    <property type="entry name" value="C2 domain"/>
    <property type="match status" value="1"/>
</dbReference>
<dbReference type="SMART" id="SM00143">
    <property type="entry name" value="PI3K_p85B"/>
    <property type="match status" value="1"/>
</dbReference>
<keyword evidence="8" id="KW-0808">Transferase</keyword>
<dbReference type="PROSITE" id="PS51544">
    <property type="entry name" value="PI3K_ABD"/>
    <property type="match status" value="1"/>
</dbReference>
<dbReference type="InterPro" id="IPR011009">
    <property type="entry name" value="Kinase-like_dom_sf"/>
</dbReference>
<dbReference type="SMART" id="SM00144">
    <property type="entry name" value="PI3K_rbd"/>
    <property type="match status" value="1"/>
</dbReference>
<dbReference type="PROSITE" id="PS00915">
    <property type="entry name" value="PI3_4_KINASE_1"/>
    <property type="match status" value="1"/>
</dbReference>
<dbReference type="AlphaFoldDB" id="A0A6Q2ZE84"/>
<evidence type="ECO:0000256" key="10">
    <source>
        <dbReference type="ARBA" id="ARBA00022777"/>
    </source>
</evidence>
<sequence length="1007" mass="116871">MSCIRLCVVVLEMVWSNASNEPLYGALSDMDAYVFTCINSTAEREELEDETRRLCDVRPFMPVLRLVAREGDRVEKLTNTQISLLIGKGRNYYYYSLHKLMKIKNHEVNEFRAKMRSFCEERALERQQLPWYQWMEYSFPCELEPCVLLAEPGGIKTKCKKIFVNVKFEASDESFMLQHEPQDLPVTLMRSALKKKATVFRSVHQEKPEDYTLQVNGRWEFIYGKYPLCQFKYIFSCMRGGQTPHLTMVHHTTIVKYQEEQGRLASQVSRCRSLSKPPPLPLKKQNTSSLWSIEEPFNIHLIQGNRVNADEGMKLMVQAGLFHGSEMLCKVVTSGEVNVCSEPLWDQKLVFDINVSDLPRMSRLCFALYAVIEKNKKPRSTKKKNKKADCPLAWVNTMVFDYKDQLKTGEFLLSTWPSVPDDKGDLLNPMGTVEKNPNIDSAPGLLIRFPNIRPYPLYYPPLEKVRLSFPEVMDLMEIVDNKNYTEFFEDDKELLWNLRGVVRQRYPESLSKLLLITKWNKREDVAQMVDLLHKWPELPALHALELLDYCFPDPRVRSFTIRCLRKLSDEELLQYLLQLVQVLKYESYLDCDLTTFLLERALANKRIGHFLFWHLRSEMHVSSVSLRFGLILEAYCRGNICHIKSLWKQNEALNKMKAVNDFVKSGWQKTSRQQMTDDMKLCIKQEAYIWALSNLLSPLNPSIILSEICADRCKFMDSKMKPLWLMYKNKCVQGEAAGIIFKNGDDLRQDMLTLQMIQLMENLWKKEGLDLRMIPYGCLSTGNKTGLIEVVKNSETIANIQRNNSNSAATAAFNKDALLNWLKSKNPEDKLDNAIEEFTLSCAGYCVATYVLGIGDRHNDNIMIKETGQLFHIDFGHFLGNFKSKFGINRERVPFILTYDFVHVIQQGRTNNSEKFERFRAYCEQAYKILCRNGTLFVNLFAMMKAAGLPELSSFKDIQYLKDSLALGKSEEEALKNFKVKFNEALRESWKTKVNWMMHSLAKDSRL</sequence>
<dbReference type="InterPro" id="IPR015433">
    <property type="entry name" value="PI3/4_kinase"/>
</dbReference>
<dbReference type="InterPro" id="IPR001263">
    <property type="entry name" value="PI3K_accessory_dom"/>
</dbReference>
<dbReference type="PANTHER" id="PTHR10048">
    <property type="entry name" value="PHOSPHATIDYLINOSITOL KINASE"/>
    <property type="match status" value="1"/>
</dbReference>
<dbReference type="Ensembl" id="ENSELUT00000082112.2">
    <property type="protein sequence ID" value="ENSELUP00000076819.2"/>
    <property type="gene ID" value="ENSELUG00000013961.3"/>
</dbReference>
<feature type="domain" description="PI3K/PI4K catalytic" evidence="16">
    <location>
        <begin position="709"/>
        <end position="990"/>
    </location>
</feature>
<comment type="pathway">
    <text evidence="2">Phospholipid metabolism; phosphatidylinositol phosphate biosynthesis.</text>
</comment>
<dbReference type="InterPro" id="IPR003113">
    <property type="entry name" value="PI3K_ABD"/>
</dbReference>
<evidence type="ECO:0000256" key="1">
    <source>
        <dbReference type="ARBA" id="ARBA00004496"/>
    </source>
</evidence>
<reference evidence="21" key="2">
    <citation type="submission" date="2020-02" db="EMBL/GenBank/DDBJ databases">
        <title>Esox lucius (northern pike) genome, fEsoLuc1, primary haplotype.</title>
        <authorList>
            <person name="Myers G."/>
            <person name="Karagic N."/>
            <person name="Meyer A."/>
            <person name="Pippel M."/>
            <person name="Reichard M."/>
            <person name="Winkler S."/>
            <person name="Tracey A."/>
            <person name="Sims Y."/>
            <person name="Howe K."/>
            <person name="Rhie A."/>
            <person name="Formenti G."/>
            <person name="Durbin R."/>
            <person name="Fedrigo O."/>
            <person name="Jarvis E.D."/>
        </authorList>
    </citation>
    <scope>NUCLEOTIDE SEQUENCE [LARGE SCALE GENOMIC DNA]</scope>
</reference>
<dbReference type="GO" id="GO:0016303">
    <property type="term" value="F:1-phosphatidylinositol-3-kinase activity"/>
    <property type="evidence" value="ECO:0007669"/>
    <property type="project" value="TreeGrafter"/>
</dbReference>
<dbReference type="Gene3D" id="1.10.1070.11">
    <property type="entry name" value="Phosphatidylinositol 3-/4-kinase, catalytic domain"/>
    <property type="match status" value="1"/>
</dbReference>
<dbReference type="FunFam" id="3.30.1010.10:FF:000005">
    <property type="entry name" value="Phosphatidylinositol 4,5-bisphosphate 3-kinase catalytic subunit beta"/>
    <property type="match status" value="1"/>
</dbReference>
<dbReference type="GeneTree" id="ENSGT00940000159079"/>
<evidence type="ECO:0000259" key="16">
    <source>
        <dbReference type="PROSITE" id="PS50290"/>
    </source>
</evidence>
<dbReference type="InterPro" id="IPR000403">
    <property type="entry name" value="PI3/4_kinase_cat_dom"/>
</dbReference>
<dbReference type="InterPro" id="IPR029071">
    <property type="entry name" value="Ubiquitin-like_domsf"/>
</dbReference>
<dbReference type="SMART" id="SM00145">
    <property type="entry name" value="PI3Ka"/>
    <property type="match status" value="1"/>
</dbReference>
<keyword evidence="12" id="KW-0443">Lipid metabolism</keyword>
<feature type="domain" description="PI3K-ABD" evidence="17">
    <location>
        <begin position="1"/>
        <end position="70"/>
    </location>
</feature>
<dbReference type="PROSITE" id="PS51546">
    <property type="entry name" value="PI3K_RBD"/>
    <property type="match status" value="1"/>
</dbReference>
<dbReference type="InterPro" id="IPR016024">
    <property type="entry name" value="ARM-type_fold"/>
</dbReference>
<dbReference type="Bgee" id="ENSELUG00000013961">
    <property type="expression patterns" value="Expressed in head kidney and 14 other cell types or tissues"/>
</dbReference>
<evidence type="ECO:0000313" key="22">
    <source>
        <dbReference type="Proteomes" id="UP000265140"/>
    </source>
</evidence>
<dbReference type="Pfam" id="PF00794">
    <property type="entry name" value="PI3K_rbd"/>
    <property type="match status" value="1"/>
</dbReference>
<dbReference type="SUPFAM" id="SSF56112">
    <property type="entry name" value="Protein kinase-like (PK-like)"/>
    <property type="match status" value="1"/>
</dbReference>
<name>A0A6Q2ZE84_ESOLU</name>
<evidence type="ECO:0000256" key="9">
    <source>
        <dbReference type="ARBA" id="ARBA00022741"/>
    </source>
</evidence>
<evidence type="ECO:0000256" key="14">
    <source>
        <dbReference type="ARBA" id="ARBA00051347"/>
    </source>
</evidence>
<evidence type="ECO:0000256" key="2">
    <source>
        <dbReference type="ARBA" id="ARBA00004805"/>
    </source>
</evidence>
<dbReference type="Pfam" id="PF02192">
    <property type="entry name" value="PI3K_p85B"/>
    <property type="match status" value="1"/>
</dbReference>